<dbReference type="RefSeq" id="XP_003047743.1">
    <property type="nucleotide sequence ID" value="XM_003047697.1"/>
</dbReference>
<dbReference type="eggNOG" id="ENOG502T1R5">
    <property type="taxonomic scope" value="Eukaryota"/>
</dbReference>
<dbReference type="Proteomes" id="UP000005206">
    <property type="component" value="Chromosome 10"/>
</dbReference>
<organism evidence="3 4">
    <name type="scientific">Fusarium vanettenii (strain ATCC MYA-4622 / CBS 123669 / FGSC 9596 / NRRL 45880 / 77-13-4)</name>
    <name type="common">Fusarium solani subsp. pisi</name>
    <dbReference type="NCBI Taxonomy" id="660122"/>
    <lineage>
        <taxon>Eukaryota</taxon>
        <taxon>Fungi</taxon>
        <taxon>Dikarya</taxon>
        <taxon>Ascomycota</taxon>
        <taxon>Pezizomycotina</taxon>
        <taxon>Sordariomycetes</taxon>
        <taxon>Hypocreomycetidae</taxon>
        <taxon>Hypocreales</taxon>
        <taxon>Nectriaceae</taxon>
        <taxon>Fusarium</taxon>
        <taxon>Fusarium solani species complex</taxon>
        <taxon>Fusarium vanettenii</taxon>
    </lineage>
</organism>
<keyword evidence="4" id="KW-1185">Reference proteome</keyword>
<sequence length="210" mass="23015">MTDYRKNVMTIVLGTEKVPTSSLLDARVFYSTVKETLHVTHHVTEKASPTAASEIEKPDNSSDPNVATIVGPVVPSVVLLIILAFLGLRWYKKREKIKDQEAQIQPDEEAKVDKAQLHSDCVPRPTYELEGSMPIVIDPTSPDGAEMAANEVAAHEMPTDKKLRERRTGKSEEGQIMTEESKAEEGKSEEEKDDESKPGNGSNDAAGASK</sequence>
<dbReference type="AlphaFoldDB" id="C7Z1N5"/>
<dbReference type="GeneID" id="9671528"/>
<protein>
    <recommendedName>
        <fullName evidence="5">Mid2 domain-containing protein</fullName>
    </recommendedName>
</protein>
<evidence type="ECO:0008006" key="5">
    <source>
        <dbReference type="Google" id="ProtNLM"/>
    </source>
</evidence>
<keyword evidence="2" id="KW-0472">Membrane</keyword>
<dbReference type="KEGG" id="nhe:NECHADRAFT_85860"/>
<reference evidence="3 4" key="1">
    <citation type="journal article" date="2009" name="PLoS Genet.">
        <title>The genome of Nectria haematococca: contribution of supernumerary chromosomes to gene expansion.</title>
        <authorList>
            <person name="Coleman J.J."/>
            <person name="Rounsley S.D."/>
            <person name="Rodriguez-Carres M."/>
            <person name="Kuo A."/>
            <person name="Wasmann C.C."/>
            <person name="Grimwood J."/>
            <person name="Schmutz J."/>
            <person name="Taga M."/>
            <person name="White G.J."/>
            <person name="Zhou S."/>
            <person name="Schwartz D.C."/>
            <person name="Freitag M."/>
            <person name="Ma L.J."/>
            <person name="Danchin E.G."/>
            <person name="Henrissat B."/>
            <person name="Coutinho P.M."/>
            <person name="Nelson D.R."/>
            <person name="Straney D."/>
            <person name="Napoli C.A."/>
            <person name="Barker B.M."/>
            <person name="Gribskov M."/>
            <person name="Rep M."/>
            <person name="Kroken S."/>
            <person name="Molnar I."/>
            <person name="Rensing C."/>
            <person name="Kennell J.C."/>
            <person name="Zamora J."/>
            <person name="Farman M.L."/>
            <person name="Selker E.U."/>
            <person name="Salamov A."/>
            <person name="Shapiro H."/>
            <person name="Pangilinan J."/>
            <person name="Lindquist E."/>
            <person name="Lamers C."/>
            <person name="Grigoriev I.V."/>
            <person name="Geiser D.M."/>
            <person name="Covert S.F."/>
            <person name="Temporini E."/>
            <person name="Vanetten H.D."/>
        </authorList>
    </citation>
    <scope>NUCLEOTIDE SEQUENCE [LARGE SCALE GENOMIC DNA]</scope>
    <source>
        <strain evidence="4">ATCC MYA-4622 / CBS 123669 / FGSC 9596 / NRRL 45880 / 77-13-4</strain>
    </source>
</reference>
<dbReference type="OrthoDB" id="5414836at2759"/>
<dbReference type="EMBL" id="GG698906">
    <property type="protein sequence ID" value="EEU42030.1"/>
    <property type="molecule type" value="Genomic_DNA"/>
</dbReference>
<dbReference type="VEuPathDB" id="FungiDB:NECHADRAFT_85860"/>
<name>C7Z1N5_FUSV7</name>
<proteinExistence type="predicted"/>
<accession>C7Z1N5</accession>
<evidence type="ECO:0000256" key="1">
    <source>
        <dbReference type="SAM" id="MobiDB-lite"/>
    </source>
</evidence>
<evidence type="ECO:0000256" key="2">
    <source>
        <dbReference type="SAM" id="Phobius"/>
    </source>
</evidence>
<feature type="region of interest" description="Disordered" evidence="1">
    <location>
        <begin position="132"/>
        <end position="210"/>
    </location>
</feature>
<evidence type="ECO:0000313" key="3">
    <source>
        <dbReference type="EMBL" id="EEU42030.1"/>
    </source>
</evidence>
<feature type="transmembrane region" description="Helical" evidence="2">
    <location>
        <begin position="66"/>
        <end position="88"/>
    </location>
</feature>
<feature type="compositionally biased region" description="Basic and acidic residues" evidence="1">
    <location>
        <begin position="153"/>
        <end position="197"/>
    </location>
</feature>
<evidence type="ECO:0000313" key="4">
    <source>
        <dbReference type="Proteomes" id="UP000005206"/>
    </source>
</evidence>
<dbReference type="InParanoid" id="C7Z1N5"/>
<dbReference type="HOGENOM" id="CLU_1310430_0_0_1"/>
<keyword evidence="2" id="KW-1133">Transmembrane helix</keyword>
<keyword evidence="2" id="KW-0812">Transmembrane</keyword>
<gene>
    <name evidence="3" type="ORF">NECHADRAFT_85860</name>
</gene>